<accession>A0A8S1W1Q0</accession>
<dbReference type="EMBL" id="CAJJDP010000078">
    <property type="protein sequence ID" value="CAD8182587.1"/>
    <property type="molecule type" value="Genomic_DNA"/>
</dbReference>
<dbReference type="OMA" id="NQWPSIK"/>
<dbReference type="Proteomes" id="UP000683925">
    <property type="component" value="Unassembled WGS sequence"/>
</dbReference>
<gene>
    <name evidence="1" type="ORF">POCTA_138.1.T0790116</name>
</gene>
<sequence length="336" mass="38993">MSNIKFIYSKKVHKIPQKNATNLQSVIETIKSIYNQLNTVYLYAIINPDETESVAEIRTETEFSQLQTLYKKNQWPSIKLLVTETQDYKSILKDSWGLLNQSMVIVEKQSRDACTLHQPIQIDQSQQIAPSAGHQGTQVQVNQQDNAQNTNQIDFRQNEQLKQFIANIVDKRIRDLGLINKDQEYRFTLTYKIPLLIGVNGKKMTAQITIQNSGKNSWVNAALKNAELGIHYQINNVSCGECITVTIDIPYIPEHFENQKERVYKFDVICENKKYQMQKLSDPIEIRVQASDIDQIVKQLQDLFPQKKKEDLINYVNEKGIHKTFDQYVEMLLSEY</sequence>
<dbReference type="OrthoDB" id="303726at2759"/>
<organism evidence="1 2">
    <name type="scientific">Paramecium octaurelia</name>
    <dbReference type="NCBI Taxonomy" id="43137"/>
    <lineage>
        <taxon>Eukaryota</taxon>
        <taxon>Sar</taxon>
        <taxon>Alveolata</taxon>
        <taxon>Ciliophora</taxon>
        <taxon>Intramacronucleata</taxon>
        <taxon>Oligohymenophorea</taxon>
        <taxon>Peniculida</taxon>
        <taxon>Parameciidae</taxon>
        <taxon>Paramecium</taxon>
    </lineage>
</organism>
<evidence type="ECO:0000313" key="2">
    <source>
        <dbReference type="Proteomes" id="UP000683925"/>
    </source>
</evidence>
<dbReference type="AlphaFoldDB" id="A0A8S1W1Q0"/>
<name>A0A8S1W1Q0_PAROT</name>
<keyword evidence="2" id="KW-1185">Reference proteome</keyword>
<evidence type="ECO:0000313" key="1">
    <source>
        <dbReference type="EMBL" id="CAD8182587.1"/>
    </source>
</evidence>
<comment type="caution">
    <text evidence="1">The sequence shown here is derived from an EMBL/GenBank/DDBJ whole genome shotgun (WGS) entry which is preliminary data.</text>
</comment>
<reference evidence="1" key="1">
    <citation type="submission" date="2021-01" db="EMBL/GenBank/DDBJ databases">
        <authorList>
            <consortium name="Genoscope - CEA"/>
            <person name="William W."/>
        </authorList>
    </citation>
    <scope>NUCLEOTIDE SEQUENCE</scope>
</reference>
<protein>
    <submittedName>
        <fullName evidence="1">Uncharacterized protein</fullName>
    </submittedName>
</protein>
<proteinExistence type="predicted"/>